<keyword evidence="1" id="KW-0812">Transmembrane</keyword>
<sequence>MSHSMRLVVGSIKPFSHFRPLRSAYQFKGTWWRLILLSLLAFIVVGLTSFMNIKYAGEVPEYAGLASNDRLLFLMSEVITDGVLGLLTFAFIVLVGSLLFWSFFQEVGYKRLTYIHSYVVFILLLGMLLQLPFIAFLNEPSLISPYSLGVYVDLLTNNTFWLYFTYSLSIFLAWGTFVQYAAIKQSTTLSKGYILFWIVTLNLLIVAILAYMRTAF</sequence>
<gene>
    <name evidence="2" type="ORF">AB986_06800</name>
</gene>
<name>A0A0J6D0V9_9BACL</name>
<reference evidence="2" key="1">
    <citation type="submission" date="2015-06" db="EMBL/GenBank/DDBJ databases">
        <authorList>
            <person name="Liu B."/>
            <person name="Wang J."/>
            <person name="Zhu Y."/>
            <person name="Liu G."/>
            <person name="Chen Q."/>
            <person name="Zheng C."/>
            <person name="Che J."/>
            <person name="Ge C."/>
            <person name="Shi H."/>
            <person name="Pan Z."/>
            <person name="Liu X."/>
        </authorList>
    </citation>
    <scope>NUCLEOTIDE SEQUENCE [LARGE SCALE GENOMIC DNA]</scope>
    <source>
        <strain evidence="2">DSM 16346</strain>
    </source>
</reference>
<dbReference type="OrthoDB" id="2455856at2"/>
<keyword evidence="1" id="KW-0472">Membrane</keyword>
<organism evidence="2 3">
    <name type="scientific">Guptibacillus hwajinpoensis</name>
    <dbReference type="NCBI Taxonomy" id="208199"/>
    <lineage>
        <taxon>Bacteria</taxon>
        <taxon>Bacillati</taxon>
        <taxon>Bacillota</taxon>
        <taxon>Bacilli</taxon>
        <taxon>Bacillales</taxon>
        <taxon>Guptibacillaceae</taxon>
        <taxon>Guptibacillus</taxon>
    </lineage>
</organism>
<protein>
    <recommendedName>
        <fullName evidence="4">Yip1 domain-containing protein</fullName>
    </recommendedName>
</protein>
<evidence type="ECO:0008006" key="4">
    <source>
        <dbReference type="Google" id="ProtNLM"/>
    </source>
</evidence>
<keyword evidence="1" id="KW-1133">Transmembrane helix</keyword>
<keyword evidence="3" id="KW-1185">Reference proteome</keyword>
<dbReference type="EMBL" id="LELK01000001">
    <property type="protein sequence ID" value="KMM38953.1"/>
    <property type="molecule type" value="Genomic_DNA"/>
</dbReference>
<evidence type="ECO:0000313" key="2">
    <source>
        <dbReference type="EMBL" id="KMM38953.1"/>
    </source>
</evidence>
<feature type="transmembrane region" description="Helical" evidence="1">
    <location>
        <begin position="194"/>
        <end position="212"/>
    </location>
</feature>
<feature type="transmembrane region" description="Helical" evidence="1">
    <location>
        <begin position="160"/>
        <end position="182"/>
    </location>
</feature>
<dbReference type="RefSeq" id="WP_048310124.1">
    <property type="nucleotide sequence ID" value="NZ_CP119526.1"/>
</dbReference>
<feature type="transmembrane region" description="Helical" evidence="1">
    <location>
        <begin position="82"/>
        <end position="103"/>
    </location>
</feature>
<evidence type="ECO:0000256" key="1">
    <source>
        <dbReference type="SAM" id="Phobius"/>
    </source>
</evidence>
<accession>A0A0J6D0V9</accession>
<dbReference type="Proteomes" id="UP000035996">
    <property type="component" value="Unassembled WGS sequence"/>
</dbReference>
<comment type="caution">
    <text evidence="2">The sequence shown here is derived from an EMBL/GenBank/DDBJ whole genome shotgun (WGS) entry which is preliminary data.</text>
</comment>
<evidence type="ECO:0000313" key="3">
    <source>
        <dbReference type="Proteomes" id="UP000035996"/>
    </source>
</evidence>
<dbReference type="STRING" id="157733.AB986_06800"/>
<dbReference type="AlphaFoldDB" id="A0A0J6D0V9"/>
<feature type="transmembrane region" description="Helical" evidence="1">
    <location>
        <begin position="31"/>
        <end position="53"/>
    </location>
</feature>
<feature type="transmembrane region" description="Helical" evidence="1">
    <location>
        <begin position="115"/>
        <end position="137"/>
    </location>
</feature>
<proteinExistence type="predicted"/>